<dbReference type="Proteomes" id="UP000664545">
    <property type="component" value="Unassembled WGS sequence"/>
</dbReference>
<feature type="binding site" evidence="2">
    <location>
        <position position="110"/>
    </location>
    <ligand>
        <name>Mn(2+)</name>
        <dbReference type="ChEBI" id="CHEBI:29035"/>
        <label>2</label>
    </ligand>
</feature>
<dbReference type="GO" id="GO:0019877">
    <property type="term" value="P:diaminopimelate biosynthetic process"/>
    <property type="evidence" value="ECO:0007669"/>
    <property type="project" value="UniProtKB-ARBA"/>
</dbReference>
<reference evidence="4" key="1">
    <citation type="submission" date="2021-02" db="EMBL/GenBank/DDBJ databases">
        <title>Abyssanaerobacter marinus gen.nov., sp., nov, anaerobic bacterium isolated from the Onnuri vent field of Indian Ocean and suggestion of Mogibacteriaceae fam. nov., and proposal of reclassification of ambiguous this family's genus member.</title>
        <authorList>
            <person name="Kim Y.J."/>
            <person name="Yang J.-A."/>
        </authorList>
    </citation>
    <scope>NUCLEOTIDE SEQUENCE</scope>
    <source>
        <strain evidence="4">DSM 2634</strain>
    </source>
</reference>
<dbReference type="SUPFAM" id="SSF55031">
    <property type="entry name" value="Bacterial exopeptidase dimerisation domain"/>
    <property type="match status" value="1"/>
</dbReference>
<dbReference type="InterPro" id="IPR002933">
    <property type="entry name" value="Peptidase_M20"/>
</dbReference>
<dbReference type="FunFam" id="3.30.70.360:FF:000001">
    <property type="entry name" value="N-acetyldiaminopimelate deacetylase"/>
    <property type="match status" value="1"/>
</dbReference>
<comment type="caution">
    <text evidence="4">The sequence shown here is derived from an EMBL/GenBank/DDBJ whole genome shotgun (WGS) entry which is preliminary data.</text>
</comment>
<dbReference type="EMBL" id="JAFJZZ010000002">
    <property type="protein sequence ID" value="MBN7773214.1"/>
    <property type="molecule type" value="Genomic_DNA"/>
</dbReference>
<evidence type="ECO:0000256" key="2">
    <source>
        <dbReference type="PIRSR" id="PIRSR005962-1"/>
    </source>
</evidence>
<dbReference type="CDD" id="cd03886">
    <property type="entry name" value="M20_Acy1"/>
    <property type="match status" value="1"/>
</dbReference>
<comment type="cofactor">
    <cofactor evidence="2">
        <name>Mn(2+)</name>
        <dbReference type="ChEBI" id="CHEBI:29035"/>
    </cofactor>
    <text evidence="2">The Mn(2+) ion enhances activity.</text>
</comment>
<keyword evidence="5" id="KW-1185">Reference proteome</keyword>
<dbReference type="NCBIfam" id="TIGR01891">
    <property type="entry name" value="amidohydrolases"/>
    <property type="match status" value="1"/>
</dbReference>
<accession>A0A939D825</accession>
<feature type="binding site" evidence="2">
    <location>
        <position position="144"/>
    </location>
    <ligand>
        <name>Mn(2+)</name>
        <dbReference type="ChEBI" id="CHEBI:29035"/>
        <label>2</label>
    </ligand>
</feature>
<protein>
    <submittedName>
        <fullName evidence="4">Amidohydrolase</fullName>
    </submittedName>
</protein>
<dbReference type="InterPro" id="IPR017439">
    <property type="entry name" value="Amidohydrolase"/>
</dbReference>
<evidence type="ECO:0000259" key="3">
    <source>
        <dbReference type="Pfam" id="PF07687"/>
    </source>
</evidence>
<gene>
    <name evidence="4" type="ORF">JYB65_07555</name>
</gene>
<dbReference type="GO" id="GO:0046872">
    <property type="term" value="F:metal ion binding"/>
    <property type="evidence" value="ECO:0007669"/>
    <property type="project" value="UniProtKB-KW"/>
</dbReference>
<evidence type="ECO:0000313" key="4">
    <source>
        <dbReference type="EMBL" id="MBN7773214.1"/>
    </source>
</evidence>
<keyword evidence="2" id="KW-0479">Metal-binding</keyword>
<dbReference type="PANTHER" id="PTHR11014:SF63">
    <property type="entry name" value="METALLOPEPTIDASE, PUTATIVE (AFU_ORTHOLOGUE AFUA_6G09600)-RELATED"/>
    <property type="match status" value="1"/>
</dbReference>
<feature type="binding site" evidence="2">
    <location>
        <position position="370"/>
    </location>
    <ligand>
        <name>Mn(2+)</name>
        <dbReference type="ChEBI" id="CHEBI:29035"/>
        <label>2</label>
    </ligand>
</feature>
<dbReference type="PANTHER" id="PTHR11014">
    <property type="entry name" value="PEPTIDASE M20 FAMILY MEMBER"/>
    <property type="match status" value="1"/>
</dbReference>
<dbReference type="Gene3D" id="3.30.70.360">
    <property type="match status" value="1"/>
</dbReference>
<dbReference type="InterPro" id="IPR011650">
    <property type="entry name" value="Peptidase_M20_dimer"/>
</dbReference>
<keyword evidence="2" id="KW-0464">Manganese</keyword>
<dbReference type="AlphaFoldDB" id="A0A939D825"/>
<dbReference type="RefSeq" id="WP_206582044.1">
    <property type="nucleotide sequence ID" value="NZ_JAFJZZ010000002.1"/>
</dbReference>
<feature type="binding site" evidence="2">
    <location>
        <position position="108"/>
    </location>
    <ligand>
        <name>Mn(2+)</name>
        <dbReference type="ChEBI" id="CHEBI:29035"/>
        <label>2</label>
    </ligand>
</feature>
<dbReference type="GO" id="GO:0050118">
    <property type="term" value="F:N-acetyldiaminopimelate deacetylase activity"/>
    <property type="evidence" value="ECO:0007669"/>
    <property type="project" value="UniProtKB-ARBA"/>
</dbReference>
<dbReference type="PIRSF" id="PIRSF005962">
    <property type="entry name" value="Pept_M20D_amidohydro"/>
    <property type="match status" value="1"/>
</dbReference>
<feature type="domain" description="Peptidase M20 dimerisation" evidence="3">
    <location>
        <begin position="192"/>
        <end position="283"/>
    </location>
</feature>
<dbReference type="SUPFAM" id="SSF53187">
    <property type="entry name" value="Zn-dependent exopeptidases"/>
    <property type="match status" value="1"/>
</dbReference>
<organism evidence="4 5">
    <name type="scientific">Clostridium aminobutyricum</name>
    <dbReference type="NCBI Taxonomy" id="33953"/>
    <lineage>
        <taxon>Bacteria</taxon>
        <taxon>Bacillati</taxon>
        <taxon>Bacillota</taxon>
        <taxon>Clostridia</taxon>
        <taxon>Eubacteriales</taxon>
        <taxon>Clostridiaceae</taxon>
        <taxon>Clostridium</taxon>
    </lineage>
</organism>
<dbReference type="Pfam" id="PF01546">
    <property type="entry name" value="Peptidase_M20"/>
    <property type="match status" value="1"/>
</dbReference>
<feature type="binding site" evidence="2">
    <location>
        <position position="170"/>
    </location>
    <ligand>
        <name>Mn(2+)</name>
        <dbReference type="ChEBI" id="CHEBI:29035"/>
        <label>2</label>
    </ligand>
</feature>
<name>A0A939D825_CLOAM</name>
<proteinExistence type="predicted"/>
<dbReference type="Pfam" id="PF07687">
    <property type="entry name" value="M20_dimer"/>
    <property type="match status" value="1"/>
</dbReference>
<evidence type="ECO:0000313" key="5">
    <source>
        <dbReference type="Proteomes" id="UP000664545"/>
    </source>
</evidence>
<dbReference type="InterPro" id="IPR036264">
    <property type="entry name" value="Bact_exopeptidase_dim_dom"/>
</dbReference>
<evidence type="ECO:0000256" key="1">
    <source>
        <dbReference type="ARBA" id="ARBA00022801"/>
    </source>
</evidence>
<keyword evidence="1" id="KW-0378">Hydrolase</keyword>
<sequence length="401" mass="44470">MTPIERKIEEILEEIICIRRDFHTNPELSEYEVRTAQKISEYLTAWEIPHQTGVAGNGIVALLQGKKVQDEAKRFQTIGIRADMDALPIQEAVDVPFRSVKSGVMHACGHDIHTAILLGTARIFKELEEDLTGNVKFFFQPSEETVGGAERMIQEGCMENPKVDVVIGLHVAPEIPVGCIEFCKGKMNAASTEFKIWVEGIECHGAHPETGIDPIVAASHIVCALQSIVSRNTSPTQPTVITVAQFHAGKKNNIIPKEAVLSGIIRTLNMKSRTFLKKRVEELAVLCAESFGAKARVQFTDSYPVLINDEEIESILEKAARQFLPKNKILHCSEPSMGADDFSYFSRVAKTVYFNIGTLSEGESVPQRVHSAHFNPDEQCIEVGMTMEILGTLELLSQKKK</sequence>
<dbReference type="Gene3D" id="3.40.630.10">
    <property type="entry name" value="Zn peptidases"/>
    <property type="match status" value="1"/>
</dbReference>